<keyword evidence="1" id="KW-0433">Leucine-rich repeat</keyword>
<dbReference type="InterPro" id="IPR013783">
    <property type="entry name" value="Ig-like_fold"/>
</dbReference>
<feature type="signal peptide" evidence="5">
    <location>
        <begin position="1"/>
        <end position="26"/>
    </location>
</feature>
<feature type="domain" description="Ig-like" evidence="6">
    <location>
        <begin position="397"/>
        <end position="481"/>
    </location>
</feature>
<evidence type="ECO:0000256" key="3">
    <source>
        <dbReference type="SAM" id="MobiDB-lite"/>
    </source>
</evidence>
<keyword evidence="2" id="KW-0677">Repeat</keyword>
<evidence type="ECO:0000256" key="5">
    <source>
        <dbReference type="SAM" id="SignalP"/>
    </source>
</evidence>
<organism evidence="7 8">
    <name type="scientific">Lachnospira intestinalis</name>
    <dbReference type="NCBI Taxonomy" id="3133158"/>
    <lineage>
        <taxon>Bacteria</taxon>
        <taxon>Bacillati</taxon>
        <taxon>Bacillota</taxon>
        <taxon>Clostridia</taxon>
        <taxon>Lachnospirales</taxon>
        <taxon>Lachnospiraceae</taxon>
        <taxon>Lachnospira</taxon>
    </lineage>
</organism>
<keyword evidence="8" id="KW-1185">Reference proteome</keyword>
<dbReference type="InterPro" id="IPR003599">
    <property type="entry name" value="Ig_sub"/>
</dbReference>
<feature type="compositionally biased region" description="Low complexity" evidence="3">
    <location>
        <begin position="568"/>
        <end position="700"/>
    </location>
</feature>
<sequence length="737" mass="79018">MKHNFKKILCVLLACLMVIPFCTEFAKLPQIWAASSDIVDIPDVNMKAALNSALNVEDSSADITKEQLESLTALKLTNSDDTHITDYTGLEYCVNLKTLRITDSELTVLPDITALTKLHFLDLSDCYNLTDISKIPVTDTLNDVELEKCTSVNDISPLKAVPSITRLCLDGVKITDKNADSNADTISSLTNLKYLDLSYAYVTDEYSSMFDSLTKLETLILAYNRFSNVDFLLSHNGTLKELTLYGCPVANDMTDTLGQMTSLKTLGISSTNIMDYRFMSRLPHLTNWPIRMAEGSDSFPTRPYTKIVKEFLPYTQETCVIDNPVINIDGTPVAPVEADGYTFDASSNQIILDTTLVDSGSRLYYYINYHFTITTPAGYDIVMHPLVTVYVSKTSAPDPIKLFTQPKSFKGITGSSYSLNVAVQGTGGSNQYQWYKDGTALTGETSSTLNFSALAESDAGDYTVVVSNGVSSVTSDTATVTVMPRLQISAQPASLSLTEGESGELSVTASGYGTLSYQWFKNGSAITNATASSIRFDNISGNDAGSYYVVVYDDNSSTMSSAANITVTTKPTQPVTKPTETATTEAATTQPVTKPAENATTEAATTQPVTKPTENATTEAATTQPATKPAENATTEAATTQPVTKPTENATTEAATTQPATKPAQPATTAAVQPATSTKTTTATKTAAASTDTATQNNTQEPATGDTTSVAVYGLLLFAAVLGCVTLLITNKKKMDK</sequence>
<dbReference type="Gene3D" id="3.80.10.10">
    <property type="entry name" value="Ribonuclease Inhibitor"/>
    <property type="match status" value="2"/>
</dbReference>
<keyword evidence="4" id="KW-0812">Transmembrane</keyword>
<comment type="caution">
    <text evidence="7">The sequence shown here is derived from an EMBL/GenBank/DDBJ whole genome shotgun (WGS) entry which is preliminary data.</text>
</comment>
<keyword evidence="4" id="KW-0472">Membrane</keyword>
<protein>
    <submittedName>
        <fullName evidence="7">Immunoglobulin domain-containing protein</fullName>
    </submittedName>
</protein>
<dbReference type="InterPro" id="IPR036179">
    <property type="entry name" value="Ig-like_dom_sf"/>
</dbReference>
<dbReference type="Pfam" id="PF13927">
    <property type="entry name" value="Ig_3"/>
    <property type="match status" value="2"/>
</dbReference>
<feature type="chain" id="PRO_5045531949" evidence="5">
    <location>
        <begin position="27"/>
        <end position="737"/>
    </location>
</feature>
<evidence type="ECO:0000256" key="4">
    <source>
        <dbReference type="SAM" id="Phobius"/>
    </source>
</evidence>
<dbReference type="InterPro" id="IPR007110">
    <property type="entry name" value="Ig-like_dom"/>
</dbReference>
<evidence type="ECO:0000259" key="6">
    <source>
        <dbReference type="PROSITE" id="PS50835"/>
    </source>
</evidence>
<gene>
    <name evidence="7" type="ORF">WMO37_03380</name>
</gene>
<dbReference type="Gene3D" id="2.60.40.10">
    <property type="entry name" value="Immunoglobulins"/>
    <property type="match status" value="2"/>
</dbReference>
<dbReference type="SMART" id="SM00409">
    <property type="entry name" value="IG"/>
    <property type="match status" value="2"/>
</dbReference>
<dbReference type="InterPro" id="IPR032675">
    <property type="entry name" value="LRR_dom_sf"/>
</dbReference>
<dbReference type="PANTHER" id="PTHR46652:SF3">
    <property type="entry name" value="LEUCINE-RICH REPEAT-CONTAINING PROTEIN 9"/>
    <property type="match status" value="1"/>
</dbReference>
<reference evidence="7" key="1">
    <citation type="submission" date="2024-03" db="EMBL/GenBank/DDBJ databases">
        <title>Human intestinal bacterial collection.</title>
        <authorList>
            <person name="Pauvert C."/>
            <person name="Hitch T.C.A."/>
            <person name="Clavel T."/>
        </authorList>
    </citation>
    <scope>NUCLEOTIDE SEQUENCE [LARGE SCALE GENOMIC DNA]</scope>
    <source>
        <strain evidence="7">CLA-AA-H89B</strain>
    </source>
</reference>
<dbReference type="EMBL" id="JBBMFS010000002">
    <property type="protein sequence ID" value="MEQ2554057.1"/>
    <property type="molecule type" value="Genomic_DNA"/>
</dbReference>
<evidence type="ECO:0000256" key="2">
    <source>
        <dbReference type="ARBA" id="ARBA00022737"/>
    </source>
</evidence>
<dbReference type="PANTHER" id="PTHR46652">
    <property type="entry name" value="LEUCINE-RICH REPEAT AND IQ DOMAIN-CONTAINING PROTEIN 1-RELATED"/>
    <property type="match status" value="1"/>
</dbReference>
<dbReference type="PROSITE" id="PS50835">
    <property type="entry name" value="IG_LIKE"/>
    <property type="match status" value="2"/>
</dbReference>
<evidence type="ECO:0000256" key="1">
    <source>
        <dbReference type="ARBA" id="ARBA00022614"/>
    </source>
</evidence>
<keyword evidence="5" id="KW-0732">Signal</keyword>
<name>A0ABV1H3U9_9FIRM</name>
<dbReference type="SUPFAM" id="SSF52058">
    <property type="entry name" value="L domain-like"/>
    <property type="match status" value="1"/>
</dbReference>
<feature type="region of interest" description="Disordered" evidence="3">
    <location>
        <begin position="568"/>
        <end position="705"/>
    </location>
</feature>
<feature type="domain" description="Ig-like" evidence="6">
    <location>
        <begin position="484"/>
        <end position="566"/>
    </location>
</feature>
<proteinExistence type="predicted"/>
<dbReference type="Proteomes" id="UP001546774">
    <property type="component" value="Unassembled WGS sequence"/>
</dbReference>
<keyword evidence="4" id="KW-1133">Transmembrane helix</keyword>
<evidence type="ECO:0000313" key="8">
    <source>
        <dbReference type="Proteomes" id="UP001546774"/>
    </source>
</evidence>
<dbReference type="SUPFAM" id="SSF48726">
    <property type="entry name" value="Immunoglobulin"/>
    <property type="match status" value="2"/>
</dbReference>
<dbReference type="InterPro" id="IPR050836">
    <property type="entry name" value="SDS22/Internalin_LRR"/>
</dbReference>
<evidence type="ECO:0000313" key="7">
    <source>
        <dbReference type="EMBL" id="MEQ2554057.1"/>
    </source>
</evidence>
<feature type="transmembrane region" description="Helical" evidence="4">
    <location>
        <begin position="710"/>
        <end position="729"/>
    </location>
</feature>
<accession>A0ABV1H3U9</accession>